<name>A0AAN6YVC8_9PEZI</name>
<evidence type="ECO:0000259" key="4">
    <source>
        <dbReference type="Pfam" id="PF00135"/>
    </source>
</evidence>
<gene>
    <name evidence="5" type="ORF">N656DRAFT_706305</name>
</gene>
<dbReference type="PANTHER" id="PTHR11559">
    <property type="entry name" value="CARBOXYLESTERASE"/>
    <property type="match status" value="1"/>
</dbReference>
<dbReference type="AlphaFoldDB" id="A0AAN6YVC8"/>
<dbReference type="InterPro" id="IPR050309">
    <property type="entry name" value="Type-B_Carboxylest/Lipase"/>
</dbReference>
<feature type="domain" description="Carboxylesterase type B" evidence="4">
    <location>
        <begin position="29"/>
        <end position="434"/>
    </location>
</feature>
<dbReference type="PROSITE" id="PS00122">
    <property type="entry name" value="CARBOXYLESTERASE_B_1"/>
    <property type="match status" value="1"/>
</dbReference>
<dbReference type="Gene3D" id="3.40.50.1820">
    <property type="entry name" value="alpha/beta hydrolase"/>
    <property type="match status" value="1"/>
</dbReference>
<dbReference type="GO" id="GO:0016787">
    <property type="term" value="F:hydrolase activity"/>
    <property type="evidence" value="ECO:0007669"/>
    <property type="project" value="UniProtKB-KW"/>
</dbReference>
<evidence type="ECO:0000256" key="3">
    <source>
        <dbReference type="RuleBase" id="RU361235"/>
    </source>
</evidence>
<dbReference type="InterPro" id="IPR002018">
    <property type="entry name" value="CarbesteraseB"/>
</dbReference>
<accession>A0AAN6YVC8</accession>
<reference evidence="5" key="1">
    <citation type="journal article" date="2023" name="Mol. Phylogenet. Evol.">
        <title>Genome-scale phylogeny and comparative genomics of the fungal order Sordariales.</title>
        <authorList>
            <person name="Hensen N."/>
            <person name="Bonometti L."/>
            <person name="Westerberg I."/>
            <person name="Brannstrom I.O."/>
            <person name="Guillou S."/>
            <person name="Cros-Aarteil S."/>
            <person name="Calhoun S."/>
            <person name="Haridas S."/>
            <person name="Kuo A."/>
            <person name="Mondo S."/>
            <person name="Pangilinan J."/>
            <person name="Riley R."/>
            <person name="LaButti K."/>
            <person name="Andreopoulos B."/>
            <person name="Lipzen A."/>
            <person name="Chen C."/>
            <person name="Yan M."/>
            <person name="Daum C."/>
            <person name="Ng V."/>
            <person name="Clum A."/>
            <person name="Steindorff A."/>
            <person name="Ohm R.A."/>
            <person name="Martin F."/>
            <person name="Silar P."/>
            <person name="Natvig D.O."/>
            <person name="Lalanne C."/>
            <person name="Gautier V."/>
            <person name="Ament-Velasquez S.L."/>
            <person name="Kruys A."/>
            <person name="Hutchinson M.I."/>
            <person name="Powell A.J."/>
            <person name="Barry K."/>
            <person name="Miller A.N."/>
            <person name="Grigoriev I.V."/>
            <person name="Debuchy R."/>
            <person name="Gladieux P."/>
            <person name="Hiltunen Thoren M."/>
            <person name="Johannesson H."/>
        </authorList>
    </citation>
    <scope>NUCLEOTIDE SEQUENCE</scope>
    <source>
        <strain evidence="5">CBS 508.74</strain>
    </source>
</reference>
<reference evidence="5" key="2">
    <citation type="submission" date="2023-05" db="EMBL/GenBank/DDBJ databases">
        <authorList>
            <consortium name="Lawrence Berkeley National Laboratory"/>
            <person name="Steindorff A."/>
            <person name="Hensen N."/>
            <person name="Bonometti L."/>
            <person name="Westerberg I."/>
            <person name="Brannstrom I.O."/>
            <person name="Guillou S."/>
            <person name="Cros-Aarteil S."/>
            <person name="Calhoun S."/>
            <person name="Haridas S."/>
            <person name="Kuo A."/>
            <person name="Mondo S."/>
            <person name="Pangilinan J."/>
            <person name="Riley R."/>
            <person name="Labutti K."/>
            <person name="Andreopoulos B."/>
            <person name="Lipzen A."/>
            <person name="Chen C."/>
            <person name="Yanf M."/>
            <person name="Daum C."/>
            <person name="Ng V."/>
            <person name="Clum A."/>
            <person name="Ohm R."/>
            <person name="Martin F."/>
            <person name="Silar P."/>
            <person name="Natvig D."/>
            <person name="Lalanne C."/>
            <person name="Gautier V."/>
            <person name="Ament-Velasquez S.L."/>
            <person name="Kruys A."/>
            <person name="Hutchinson M.I."/>
            <person name="Powell A.J."/>
            <person name="Barry K."/>
            <person name="Miller A.N."/>
            <person name="Grigoriev I.V."/>
            <person name="Debuchy R."/>
            <person name="Gladieux P."/>
            <person name="Thoren M.H."/>
            <person name="Johannesson H."/>
        </authorList>
    </citation>
    <scope>NUCLEOTIDE SEQUENCE</scope>
    <source>
        <strain evidence="5">CBS 508.74</strain>
    </source>
</reference>
<dbReference type="Proteomes" id="UP001302812">
    <property type="component" value="Unassembled WGS sequence"/>
</dbReference>
<dbReference type="Pfam" id="PF00135">
    <property type="entry name" value="COesterase"/>
    <property type="match status" value="1"/>
</dbReference>
<proteinExistence type="inferred from homology"/>
<feature type="chain" id="PRO_5042664027" description="Carboxylic ester hydrolase" evidence="3">
    <location>
        <begin position="18"/>
        <end position="546"/>
    </location>
</feature>
<sequence>MLLRHLVQGCLPVLVTSACVPGHGDSLTASLDYGTFQGAYSSQYNISYWQKIPFAAPPIGDRRFRAPQPPTRVSGVYNSTRAFSACPSRSTGSEDCLYLGLYSRPWRRGQPLKPVVVFFHGGGFVYGTASQALNISASAPQLFPVLNVSESTDILFVHPNYRINVFGFLPGKEVAADPESDLNVGLLDQEAALKWVRKHISHFGGDPNAITIWGQSAGAGSVVAQTVAAGRRREVLFKRALISSPYWPKTYKYDSPEAQELYDRLLNLTGCAGNPNGLQCLKSLPLESLEAANTILVNSGLYGPSQYTWAPVIDGTFLSKPLSKVTPADVKIETAFGMYNTREGDYFMPPGLREATRSGTPPFNSSEASFDEWLKGYLPKLGNDGLKAVKRLYPAEGTTETLQYNDTFTRASMIYRDSVLACPNLWTVNLVANGAKRDDKDHRGWIGEYSISPANHASDVDWWYLPNQKQPSDPLHYRGFTGAIASFLMRGDPNALKLMSDSVPSVPFVGSGREFVVTPDSFDQTEYERLKERCEFWKSMAPKVPI</sequence>
<keyword evidence="6" id="KW-1185">Reference proteome</keyword>
<dbReference type="InterPro" id="IPR019826">
    <property type="entry name" value="Carboxylesterase_B_AS"/>
</dbReference>
<dbReference type="PROSITE" id="PS51257">
    <property type="entry name" value="PROKAR_LIPOPROTEIN"/>
    <property type="match status" value="1"/>
</dbReference>
<dbReference type="SUPFAM" id="SSF53474">
    <property type="entry name" value="alpha/beta-Hydrolases"/>
    <property type="match status" value="1"/>
</dbReference>
<protein>
    <recommendedName>
        <fullName evidence="3">Carboxylic ester hydrolase</fullName>
        <ecNumber evidence="3">3.1.1.-</ecNumber>
    </recommendedName>
</protein>
<dbReference type="GeneID" id="89935469"/>
<feature type="signal peptide" evidence="3">
    <location>
        <begin position="1"/>
        <end position="17"/>
    </location>
</feature>
<dbReference type="InterPro" id="IPR029058">
    <property type="entry name" value="AB_hydrolase_fold"/>
</dbReference>
<evidence type="ECO:0000313" key="6">
    <source>
        <dbReference type="Proteomes" id="UP001302812"/>
    </source>
</evidence>
<keyword evidence="2 3" id="KW-0378">Hydrolase</keyword>
<evidence type="ECO:0000256" key="2">
    <source>
        <dbReference type="ARBA" id="ARBA00022801"/>
    </source>
</evidence>
<dbReference type="EC" id="3.1.1.-" evidence="3"/>
<comment type="caution">
    <text evidence="5">The sequence shown here is derived from an EMBL/GenBank/DDBJ whole genome shotgun (WGS) entry which is preliminary data.</text>
</comment>
<organism evidence="5 6">
    <name type="scientific">Canariomyces notabilis</name>
    <dbReference type="NCBI Taxonomy" id="2074819"/>
    <lineage>
        <taxon>Eukaryota</taxon>
        <taxon>Fungi</taxon>
        <taxon>Dikarya</taxon>
        <taxon>Ascomycota</taxon>
        <taxon>Pezizomycotina</taxon>
        <taxon>Sordariomycetes</taxon>
        <taxon>Sordariomycetidae</taxon>
        <taxon>Sordariales</taxon>
        <taxon>Chaetomiaceae</taxon>
        <taxon>Canariomyces</taxon>
    </lineage>
</organism>
<evidence type="ECO:0000256" key="1">
    <source>
        <dbReference type="ARBA" id="ARBA00005964"/>
    </source>
</evidence>
<keyword evidence="3" id="KW-0732">Signal</keyword>
<evidence type="ECO:0000313" key="5">
    <source>
        <dbReference type="EMBL" id="KAK4114384.1"/>
    </source>
</evidence>
<dbReference type="RefSeq" id="XP_064671954.1">
    <property type="nucleotide sequence ID" value="XM_064811344.1"/>
</dbReference>
<dbReference type="EMBL" id="MU853337">
    <property type="protein sequence ID" value="KAK4114384.1"/>
    <property type="molecule type" value="Genomic_DNA"/>
</dbReference>
<comment type="similarity">
    <text evidence="1 3">Belongs to the type-B carboxylesterase/lipase family.</text>
</comment>